<accession>A0A0I9YQF8</accession>
<evidence type="ECO:0000313" key="3">
    <source>
        <dbReference type="Proteomes" id="UP000036334"/>
    </source>
</evidence>
<comment type="caution">
    <text evidence="2">The sequence shown here is derived from an EMBL/GenBank/DDBJ whole genome shotgun (WGS) entry which is preliminary data.</text>
</comment>
<name>A0A0I9YQF8_9MYCO</name>
<dbReference type="Proteomes" id="UP000036334">
    <property type="component" value="Unassembled WGS sequence"/>
</dbReference>
<dbReference type="AlphaFoldDB" id="A0A0I9YQF8"/>
<keyword evidence="3" id="KW-1185">Reference proteome</keyword>
<sequence length="393" mass="41302">MGSGRRDVTERGHQIFVDELARFAARTADSRVTAIAERAAAPVHVAVRGRRGVGCRTVARALDRVGSTSGLAVTPRTDAADLDVYLIAEVLKPEDREAIAAARHLIVVVLNKADLVGFAGDGPIAAARSRCAQFSELVGVPVQPMIGLLAVAALDDRPGECLDEGLWAALRMLAADPGGYACLAGSVDGFLAANSPVPTADRRRLLDTLDLFGTALAVAALRKGGTARQVRALLRRVSGVDAVVDKVAAVGAEVRYRRVLQAVAELEAFAVCDDRLGERICEFLSRDDTVVARMASAIDLAQASGLAAGLKLDGGDPLRTAPPHSRSPLKLDGVDPADDPAAHLSRAVRWQRYSVGSLGPVSELHRSCGADIVRGSLRLWSQAAAPGDGREAR</sequence>
<evidence type="ECO:0000313" key="2">
    <source>
        <dbReference type="EMBL" id="KLO36546.1"/>
    </source>
</evidence>
<protein>
    <submittedName>
        <fullName evidence="2">Uncharacterized protein</fullName>
    </submittedName>
</protein>
<evidence type="ECO:0000256" key="1">
    <source>
        <dbReference type="SAM" id="MobiDB-lite"/>
    </source>
</evidence>
<proteinExistence type="predicted"/>
<dbReference type="STRING" id="1202450.B586_01305"/>
<gene>
    <name evidence="2" type="ORF">ABH38_11195</name>
</gene>
<organism evidence="2 3">
    <name type="scientific">Mycobacterium haemophilum</name>
    <dbReference type="NCBI Taxonomy" id="29311"/>
    <lineage>
        <taxon>Bacteria</taxon>
        <taxon>Bacillati</taxon>
        <taxon>Actinomycetota</taxon>
        <taxon>Actinomycetes</taxon>
        <taxon>Mycobacteriales</taxon>
        <taxon>Mycobacteriaceae</taxon>
        <taxon>Mycobacterium</taxon>
    </lineage>
</organism>
<feature type="region of interest" description="Disordered" evidence="1">
    <location>
        <begin position="315"/>
        <end position="336"/>
    </location>
</feature>
<reference evidence="2 3" key="1">
    <citation type="submission" date="2015-05" db="EMBL/GenBank/DDBJ databases">
        <title>Genome sequence of Mycobacterium haemophilum.</title>
        <authorList>
            <person name="Greninger A.L."/>
            <person name="Cunningham G."/>
            <person name="Miller S."/>
        </authorList>
    </citation>
    <scope>NUCLEOTIDE SEQUENCE [LARGE SCALE GENOMIC DNA]</scope>
    <source>
        <strain evidence="3">UC1</strain>
    </source>
</reference>
<dbReference type="PATRIC" id="fig|29311.18.peg.3776"/>
<dbReference type="EMBL" id="LDPR01000008">
    <property type="protein sequence ID" value="KLO36546.1"/>
    <property type="molecule type" value="Genomic_DNA"/>
</dbReference>